<gene>
    <name evidence="3" type="ORF">V5S96_10440</name>
</gene>
<dbReference type="Proteomes" id="UP001359781">
    <property type="component" value="Unassembled WGS sequence"/>
</dbReference>
<sequence>MTMTTPGAAPHTPTSEEFRQAHGSAEFAELRSTIRSFTFPVTALGLAWFGLYIALAMYAPGLYGTPVMGNINLGIVLGLLQFLSTFTITWAYVRYADRTIEPRSSALRERLESPHA</sequence>
<keyword evidence="4" id="KW-1185">Reference proteome</keyword>
<keyword evidence="2" id="KW-1133">Transmembrane helix</keyword>
<organism evidence="3 4">
    <name type="scientific">Corynebacterium mastitidis</name>
    <dbReference type="NCBI Taxonomy" id="161890"/>
    <lineage>
        <taxon>Bacteria</taxon>
        <taxon>Bacillati</taxon>
        <taxon>Actinomycetota</taxon>
        <taxon>Actinomycetes</taxon>
        <taxon>Mycobacteriales</taxon>
        <taxon>Corynebacteriaceae</taxon>
        <taxon>Corynebacterium</taxon>
    </lineage>
</organism>
<dbReference type="EMBL" id="JBAHVJ010000011">
    <property type="protein sequence ID" value="MEJ4100768.1"/>
    <property type="molecule type" value="Genomic_DNA"/>
</dbReference>
<evidence type="ECO:0000313" key="4">
    <source>
        <dbReference type="Proteomes" id="UP001359781"/>
    </source>
</evidence>
<feature type="transmembrane region" description="Helical" evidence="2">
    <location>
        <begin position="71"/>
        <end position="93"/>
    </location>
</feature>
<dbReference type="InterPro" id="IPR007436">
    <property type="entry name" value="DUF485"/>
</dbReference>
<evidence type="ECO:0000256" key="2">
    <source>
        <dbReference type="SAM" id="Phobius"/>
    </source>
</evidence>
<keyword evidence="2" id="KW-0812">Transmembrane</keyword>
<comment type="caution">
    <text evidence="3">The sequence shown here is derived from an EMBL/GenBank/DDBJ whole genome shotgun (WGS) entry which is preliminary data.</text>
</comment>
<reference evidence="3 4" key="1">
    <citation type="submission" date="2024-02" db="EMBL/GenBank/DDBJ databases">
        <title>Whole genome sequencing and characterization of Corynebacterium isolated from the ocular surface of dry eye disease sufferers.</title>
        <authorList>
            <person name="Naqvi M."/>
        </authorList>
    </citation>
    <scope>NUCLEOTIDE SEQUENCE [LARGE SCALE GENOMIC DNA]</scope>
    <source>
        <strain evidence="3 4">PCRF</strain>
    </source>
</reference>
<feature type="region of interest" description="Disordered" evidence="1">
    <location>
        <begin position="1"/>
        <end position="20"/>
    </location>
</feature>
<dbReference type="PANTHER" id="PTHR38441:SF1">
    <property type="entry name" value="MEMBRANE PROTEIN"/>
    <property type="match status" value="1"/>
</dbReference>
<evidence type="ECO:0000313" key="3">
    <source>
        <dbReference type="EMBL" id="MEJ4100768.1"/>
    </source>
</evidence>
<evidence type="ECO:0000256" key="1">
    <source>
        <dbReference type="SAM" id="MobiDB-lite"/>
    </source>
</evidence>
<dbReference type="Pfam" id="PF04341">
    <property type="entry name" value="DUF485"/>
    <property type="match status" value="1"/>
</dbReference>
<feature type="transmembrane region" description="Helical" evidence="2">
    <location>
        <begin position="37"/>
        <end position="59"/>
    </location>
</feature>
<name>A0ABU8P173_9CORY</name>
<proteinExistence type="predicted"/>
<accession>A0ABU8P173</accession>
<dbReference type="PANTHER" id="PTHR38441">
    <property type="entry name" value="INTEGRAL MEMBRANE PROTEIN-RELATED"/>
    <property type="match status" value="1"/>
</dbReference>
<protein>
    <submittedName>
        <fullName evidence="3">DUF485 domain-containing protein</fullName>
    </submittedName>
</protein>
<keyword evidence="2" id="KW-0472">Membrane</keyword>
<dbReference type="RefSeq" id="WP_337890880.1">
    <property type="nucleotide sequence ID" value="NZ_JBAHVI010000010.1"/>
</dbReference>